<dbReference type="Gene3D" id="1.10.510.10">
    <property type="entry name" value="Transferase(Phosphotransferase) domain 1"/>
    <property type="match status" value="1"/>
</dbReference>
<keyword evidence="4" id="KW-0067">ATP-binding</keyword>
<dbReference type="InterPro" id="IPR000719">
    <property type="entry name" value="Prot_kinase_dom"/>
</dbReference>
<organism evidence="8 9">
    <name type="scientific">Mesorhabditis belari</name>
    <dbReference type="NCBI Taxonomy" id="2138241"/>
    <lineage>
        <taxon>Eukaryota</taxon>
        <taxon>Metazoa</taxon>
        <taxon>Ecdysozoa</taxon>
        <taxon>Nematoda</taxon>
        <taxon>Chromadorea</taxon>
        <taxon>Rhabditida</taxon>
        <taxon>Rhabditina</taxon>
        <taxon>Rhabditomorpha</taxon>
        <taxon>Rhabditoidea</taxon>
        <taxon>Rhabditidae</taxon>
        <taxon>Mesorhabditinae</taxon>
        <taxon>Mesorhabditis</taxon>
    </lineage>
</organism>
<evidence type="ECO:0000256" key="5">
    <source>
        <dbReference type="ARBA" id="ARBA00037982"/>
    </source>
</evidence>
<keyword evidence="2" id="KW-0547">Nucleotide-binding</keyword>
<dbReference type="Proteomes" id="UP000887575">
    <property type="component" value="Unassembled WGS sequence"/>
</dbReference>
<evidence type="ECO:0000256" key="3">
    <source>
        <dbReference type="ARBA" id="ARBA00022777"/>
    </source>
</evidence>
<keyword evidence="1" id="KW-0808">Transferase</keyword>
<dbReference type="GO" id="GO:0005737">
    <property type="term" value="C:cytoplasm"/>
    <property type="evidence" value="ECO:0007669"/>
    <property type="project" value="TreeGrafter"/>
</dbReference>
<keyword evidence="8" id="KW-1185">Reference proteome</keyword>
<keyword evidence="3" id="KW-0418">Kinase</keyword>
<dbReference type="InterPro" id="IPR008271">
    <property type="entry name" value="Ser/Thr_kinase_AS"/>
</dbReference>
<evidence type="ECO:0000313" key="9">
    <source>
        <dbReference type="WBParaSite" id="MBELARI_LOCUS14612"/>
    </source>
</evidence>
<comment type="similarity">
    <text evidence="5">Belongs to the protein kinase superfamily. Ser/Thr protein kinase family. GCN2 subfamily.</text>
</comment>
<dbReference type="InterPro" id="IPR011009">
    <property type="entry name" value="Kinase-like_dom_sf"/>
</dbReference>
<proteinExistence type="inferred from homology"/>
<keyword evidence="6" id="KW-0175">Coiled coil</keyword>
<evidence type="ECO:0000259" key="7">
    <source>
        <dbReference type="PROSITE" id="PS50011"/>
    </source>
</evidence>
<feature type="domain" description="Protein kinase" evidence="7">
    <location>
        <begin position="1"/>
        <end position="200"/>
    </location>
</feature>
<dbReference type="GO" id="GO:0004672">
    <property type="term" value="F:protein kinase activity"/>
    <property type="evidence" value="ECO:0007669"/>
    <property type="project" value="InterPro"/>
</dbReference>
<reference evidence="9" key="1">
    <citation type="submission" date="2024-02" db="UniProtKB">
        <authorList>
            <consortium name="WormBaseParasite"/>
        </authorList>
    </citation>
    <scope>IDENTIFICATION</scope>
</reference>
<sequence>MSEKKFKERLLGEGGFSVVYQRVGHIPPAVVKYLKDPKDALIAIYMFQVHHVIHRDIKPDNIFVTQNFMLKIGDFGAVKLSERTAACATSIGTNRYMSPPQIEKGQLSDVKLASHRNDVYSMGLVLWEMIERREVLSECCEWNQFKREIFLFNFVFAKTQHFETPKCQATIQEIFCKSTAFDLSLRPDAQQLLVDLENALEGLMANKKEFREKFKSAPAQIF</sequence>
<dbReference type="PROSITE" id="PS50011">
    <property type="entry name" value="PROTEIN_KINASE_DOM"/>
    <property type="match status" value="1"/>
</dbReference>
<name>A0AAF3EKQ3_9BILA</name>
<dbReference type="SUPFAM" id="SSF56112">
    <property type="entry name" value="Protein kinase-like (PK-like)"/>
    <property type="match status" value="1"/>
</dbReference>
<accession>A0AAF3EKQ3</accession>
<evidence type="ECO:0000256" key="2">
    <source>
        <dbReference type="ARBA" id="ARBA00022741"/>
    </source>
</evidence>
<dbReference type="PROSITE" id="PS00108">
    <property type="entry name" value="PROTEIN_KINASE_ST"/>
    <property type="match status" value="1"/>
</dbReference>
<evidence type="ECO:0000256" key="6">
    <source>
        <dbReference type="SAM" id="Coils"/>
    </source>
</evidence>
<dbReference type="GO" id="GO:0005634">
    <property type="term" value="C:nucleus"/>
    <property type="evidence" value="ECO:0007669"/>
    <property type="project" value="TreeGrafter"/>
</dbReference>
<dbReference type="Pfam" id="PF00069">
    <property type="entry name" value="Pkinase"/>
    <property type="match status" value="1"/>
</dbReference>
<dbReference type="SMART" id="SM00220">
    <property type="entry name" value="S_TKc"/>
    <property type="match status" value="1"/>
</dbReference>
<protein>
    <recommendedName>
        <fullName evidence="7">Protein kinase domain-containing protein</fullName>
    </recommendedName>
</protein>
<dbReference type="InterPro" id="IPR050339">
    <property type="entry name" value="CC_SR_Kinase"/>
</dbReference>
<dbReference type="PANTHER" id="PTHR11042">
    <property type="entry name" value="EUKARYOTIC TRANSLATION INITIATION FACTOR 2-ALPHA KINASE EIF2-ALPHA KINASE -RELATED"/>
    <property type="match status" value="1"/>
</dbReference>
<dbReference type="AlphaFoldDB" id="A0AAF3EKQ3"/>
<evidence type="ECO:0000256" key="4">
    <source>
        <dbReference type="ARBA" id="ARBA00022840"/>
    </source>
</evidence>
<evidence type="ECO:0000313" key="8">
    <source>
        <dbReference type="Proteomes" id="UP000887575"/>
    </source>
</evidence>
<evidence type="ECO:0000256" key="1">
    <source>
        <dbReference type="ARBA" id="ARBA00022679"/>
    </source>
</evidence>
<feature type="coiled-coil region" evidence="6">
    <location>
        <begin position="186"/>
        <end position="213"/>
    </location>
</feature>
<dbReference type="WBParaSite" id="MBELARI_LOCUS14612">
    <property type="protein sequence ID" value="MBELARI_LOCUS14612"/>
    <property type="gene ID" value="MBELARI_LOCUS14612"/>
</dbReference>
<dbReference type="GO" id="GO:0005524">
    <property type="term" value="F:ATP binding"/>
    <property type="evidence" value="ECO:0007669"/>
    <property type="project" value="UniProtKB-KW"/>
</dbReference>